<gene>
    <name evidence="2" type="ordered locus">SiRe_1352</name>
</gene>
<protein>
    <submittedName>
        <fullName evidence="2">Peptidase U62 modulator of DNA gyrase</fullName>
    </submittedName>
</protein>
<sequence length="417" mass="46883">MYDKLISRAKLMGISLEIFSLKLKEYTISKEKFYVPENVEKIGYGIRVIDDKSRMGYIYMKKLDENTLEQALKISKLGEPDKANVLPQKQPINKMSDYEVNPDVIKDVMISLRELEENVNLTTISASAINYEVSIFNTEGVEVREKRGVYLVQAVASKNTPEVYEILVSKDHKIPVNKLKENLLEKIKIMENRERLEGKRDVVFTQKALNELLSTALPKLFSARSFHKGTTPFKLGEIINEGLEIIDDPLDSSLPFSRSFDDEGNPSKVVNITDKGQVRSPLTNSYWSVKLTIENTSSASRQLDSIVPSYTIPPSIGSSNIVIRHNNVESDIEDNSVVVDQLEGVNTIDYSSGDFSLIANVSWLNEKGNKTGLKEVMITGNIKQLLKNLVSSSKDVENYGKIISGKLRVSDLSRVRP</sequence>
<evidence type="ECO:0000313" key="3">
    <source>
        <dbReference type="Proteomes" id="UP000002664"/>
    </source>
</evidence>
<dbReference type="InterPro" id="IPR047657">
    <property type="entry name" value="PmbA"/>
</dbReference>
<reference evidence="2 3" key="1">
    <citation type="journal article" date="2011" name="J. Bacteriol.">
        <title>Genome analyses of icelandic strains of Sulfolobus islandicus, model organisms for genetic and virus-host interaction studies.</title>
        <authorList>
            <person name="Guo L."/>
            <person name="Brugger K."/>
            <person name="Liu C."/>
            <person name="Shah S.A."/>
            <person name="Zheng H."/>
            <person name="Zhu Y."/>
            <person name="Wang S."/>
            <person name="Lillestol R.K."/>
            <person name="Chen L."/>
            <person name="Frank J."/>
            <person name="Prangishvili D."/>
            <person name="Paulin L."/>
            <person name="She Q."/>
            <person name="Huang L."/>
            <person name="Garrett R.A."/>
        </authorList>
    </citation>
    <scope>NUCLEOTIDE SEQUENCE [LARGE SCALE GENOMIC DNA]</scope>
    <source>
        <strain evidence="2 3">REY15A</strain>
    </source>
</reference>
<evidence type="ECO:0000313" key="2">
    <source>
        <dbReference type="EMBL" id="ADX85419.1"/>
    </source>
</evidence>
<dbReference type="Gene3D" id="3.30.2290.10">
    <property type="entry name" value="PmbA/TldD superfamily"/>
    <property type="match status" value="1"/>
</dbReference>
<dbReference type="PANTHER" id="PTHR43421:SF1">
    <property type="entry name" value="METALLOPROTEASE PMBA"/>
    <property type="match status" value="1"/>
</dbReference>
<dbReference type="EMBL" id="CP002425">
    <property type="protein sequence ID" value="ADX85419.1"/>
    <property type="molecule type" value="Genomic_DNA"/>
</dbReference>
<dbReference type="GO" id="GO:0005829">
    <property type="term" value="C:cytosol"/>
    <property type="evidence" value="ECO:0007669"/>
    <property type="project" value="TreeGrafter"/>
</dbReference>
<dbReference type="GeneID" id="15297864"/>
<dbReference type="Pfam" id="PF19289">
    <property type="entry name" value="PmbA_TldD_3rd"/>
    <property type="match status" value="1"/>
</dbReference>
<dbReference type="PANTHER" id="PTHR43421">
    <property type="entry name" value="METALLOPROTEASE PMBA"/>
    <property type="match status" value="1"/>
</dbReference>
<dbReference type="InterPro" id="IPR045569">
    <property type="entry name" value="Metalloprtase-TldD/E_C"/>
</dbReference>
<dbReference type="SUPFAM" id="SSF111283">
    <property type="entry name" value="Putative modulator of DNA gyrase, PmbA/TldD"/>
    <property type="match status" value="1"/>
</dbReference>
<evidence type="ECO:0000259" key="1">
    <source>
        <dbReference type="Pfam" id="PF19289"/>
    </source>
</evidence>
<dbReference type="GO" id="GO:0008237">
    <property type="term" value="F:metallopeptidase activity"/>
    <property type="evidence" value="ECO:0007669"/>
    <property type="project" value="InterPro"/>
</dbReference>
<dbReference type="InterPro" id="IPR035068">
    <property type="entry name" value="TldD/PmbA_N"/>
</dbReference>
<feature type="domain" description="Metalloprotease TldD/E C-terminal" evidence="1">
    <location>
        <begin position="198"/>
        <end position="413"/>
    </location>
</feature>
<organism evidence="2 3">
    <name type="scientific">Saccharolobus islandicus (strain REY15A)</name>
    <name type="common">Sulfolobus islandicus</name>
    <dbReference type="NCBI Taxonomy" id="930945"/>
    <lineage>
        <taxon>Archaea</taxon>
        <taxon>Thermoproteota</taxon>
        <taxon>Thermoprotei</taxon>
        <taxon>Sulfolobales</taxon>
        <taxon>Sulfolobaceae</taxon>
        <taxon>Saccharolobus</taxon>
    </lineage>
</organism>
<name>F0NHQ5_SACI5</name>
<dbReference type="STRING" id="930945.SiRe_1352"/>
<dbReference type="GO" id="GO:0006508">
    <property type="term" value="P:proteolysis"/>
    <property type="evidence" value="ECO:0007669"/>
    <property type="project" value="InterPro"/>
</dbReference>
<dbReference type="InterPro" id="IPR036059">
    <property type="entry name" value="TldD/PmbA_sf"/>
</dbReference>
<keyword evidence="3" id="KW-1185">Reference proteome</keyword>
<accession>F0NHQ5</accession>
<dbReference type="KEGG" id="sir:SiRe_1352"/>
<dbReference type="eggNOG" id="arCOG00322">
    <property type="taxonomic scope" value="Archaea"/>
</dbReference>
<proteinExistence type="predicted"/>
<dbReference type="HOGENOM" id="CLU_026425_4_2_2"/>
<dbReference type="RefSeq" id="WP_014513974.1">
    <property type="nucleotide sequence ID" value="NC_017276.1"/>
</dbReference>
<dbReference type="AlphaFoldDB" id="F0NHQ5"/>
<dbReference type="Proteomes" id="UP000002664">
    <property type="component" value="Chromosome"/>
</dbReference>